<protein>
    <recommendedName>
        <fullName evidence="2">Amidase domain-containing protein</fullName>
    </recommendedName>
</protein>
<feature type="region of interest" description="Disordered" evidence="1">
    <location>
        <begin position="246"/>
        <end position="274"/>
    </location>
</feature>
<dbReference type="GO" id="GO:0003824">
    <property type="term" value="F:catalytic activity"/>
    <property type="evidence" value="ECO:0007669"/>
    <property type="project" value="InterPro"/>
</dbReference>
<dbReference type="SUPFAM" id="SSF75304">
    <property type="entry name" value="Amidase signature (AS) enzymes"/>
    <property type="match status" value="1"/>
</dbReference>
<dbReference type="Gene3D" id="3.90.1300.10">
    <property type="entry name" value="Amidase signature (AS) domain"/>
    <property type="match status" value="1"/>
</dbReference>
<evidence type="ECO:0000313" key="3">
    <source>
        <dbReference type="EMBL" id="GAO15258.1"/>
    </source>
</evidence>
<gene>
    <name evidence="3" type="ORF">UVI_02006540</name>
</gene>
<sequence length="622" mass="66516">MEPSSAFANYPEAIEGPETAYLAPPAENPVFRGYALVAASALYKTSPTEPDRPDGNRQNGPLVRTVIKSCPCKVAQGSDTEQPCVTPLGQNGPMVDFEPAMLAASHVDPKAKHYSVKDYHALYQRGDATPLQVIKALLPLTKPGEAEKGEYEDAWADNHGNDELVLQAARASTARWASGKPLGLLDGVPIGVKDDVDVEGYVNHNGMKYNADSPFFKRQDKSAWCVKMLQDAGAVVLGKNRMHELGSGESSLGLSTRRQATPPKVAQGTPTNQMNREYYPGGSSSGPASAVCAGIVPITVATDAGGSIRIPASFNGVYGLKPSHHRTGYMGSSMCVTGPVAANAADLTIAYRVMSQPNPEDGVQRAFARSVPPGPSAKRVMGVYREWWDAADAQVAALCGNALDHFAKERGYQVVDISLPHVADAQLSHGVICLTEMAEAARRRTVDPANWLSLVGHANRLVMSVGTQTPAADFLKVNSMRTLLMRHLAFLFRKHPGLLIMSPTSPLAGWPKAPGDEARGMSDANASIRNMMYIFLANMTGTPSVSVPVGYATPKRGQGTVPVGLLATGEWGSEEQLLAFAGEAEEYLHTRYEEGRRRPDAWLDVMALVRGDGAQGGGPEDQ</sequence>
<proteinExistence type="predicted"/>
<dbReference type="InterPro" id="IPR023631">
    <property type="entry name" value="Amidase_dom"/>
</dbReference>
<dbReference type="Proteomes" id="UP000054053">
    <property type="component" value="Unassembled WGS sequence"/>
</dbReference>
<dbReference type="EMBL" id="BBTG02000002">
    <property type="protein sequence ID" value="GAO15258.1"/>
    <property type="molecule type" value="Genomic_DNA"/>
</dbReference>
<evidence type="ECO:0000259" key="2">
    <source>
        <dbReference type="Pfam" id="PF01425"/>
    </source>
</evidence>
<reference evidence="4" key="1">
    <citation type="journal article" date="2016" name="Genome Announc.">
        <title>Genome sequence of Ustilaginoidea virens IPU010, a rice pathogenic fungus causing false smut.</title>
        <authorList>
            <person name="Kumagai T."/>
            <person name="Ishii T."/>
            <person name="Terai G."/>
            <person name="Umemura M."/>
            <person name="Machida M."/>
            <person name="Asai K."/>
        </authorList>
    </citation>
    <scope>NUCLEOTIDE SEQUENCE [LARGE SCALE GENOMIC DNA]</scope>
    <source>
        <strain evidence="4">IPU010</strain>
    </source>
</reference>
<dbReference type="InterPro" id="IPR000120">
    <property type="entry name" value="Amidase"/>
</dbReference>
<dbReference type="PANTHER" id="PTHR11895">
    <property type="entry name" value="TRANSAMIDASE"/>
    <property type="match status" value="1"/>
</dbReference>
<dbReference type="InterPro" id="IPR036928">
    <property type="entry name" value="AS_sf"/>
</dbReference>
<comment type="caution">
    <text evidence="3">The sequence shown here is derived from an EMBL/GenBank/DDBJ whole genome shotgun (WGS) entry which is preliminary data.</text>
</comment>
<organism evidence="3 4">
    <name type="scientific">Ustilaginoidea virens</name>
    <name type="common">Rice false smut fungus</name>
    <name type="synonym">Villosiclava virens</name>
    <dbReference type="NCBI Taxonomy" id="1159556"/>
    <lineage>
        <taxon>Eukaryota</taxon>
        <taxon>Fungi</taxon>
        <taxon>Dikarya</taxon>
        <taxon>Ascomycota</taxon>
        <taxon>Pezizomycotina</taxon>
        <taxon>Sordariomycetes</taxon>
        <taxon>Hypocreomycetidae</taxon>
        <taxon>Hypocreales</taxon>
        <taxon>Clavicipitaceae</taxon>
        <taxon>Ustilaginoidea</taxon>
    </lineage>
</organism>
<accession>A0A1B5KW61</accession>
<feature type="domain" description="Amidase" evidence="2">
    <location>
        <begin position="165"/>
        <end position="578"/>
    </location>
</feature>
<dbReference type="PANTHER" id="PTHR11895:SF67">
    <property type="entry name" value="AMIDASE DOMAIN-CONTAINING PROTEIN"/>
    <property type="match status" value="1"/>
</dbReference>
<dbReference type="AlphaFoldDB" id="A0A1B5KW61"/>
<evidence type="ECO:0000256" key="1">
    <source>
        <dbReference type="SAM" id="MobiDB-lite"/>
    </source>
</evidence>
<evidence type="ECO:0000313" key="4">
    <source>
        <dbReference type="Proteomes" id="UP000054053"/>
    </source>
</evidence>
<dbReference type="Pfam" id="PF01425">
    <property type="entry name" value="Amidase"/>
    <property type="match status" value="1"/>
</dbReference>
<name>A0A1B5KW61_USTVR</name>